<dbReference type="InterPro" id="IPR027417">
    <property type="entry name" value="P-loop_NTPase"/>
</dbReference>
<dbReference type="Pfam" id="PF00196">
    <property type="entry name" value="GerE"/>
    <property type="match status" value="1"/>
</dbReference>
<dbReference type="InterPro" id="IPR016032">
    <property type="entry name" value="Sig_transdc_resp-reg_C-effctor"/>
</dbReference>
<dbReference type="SUPFAM" id="SSF46894">
    <property type="entry name" value="C-terminal effector domain of the bipartite response regulators"/>
    <property type="match status" value="1"/>
</dbReference>
<dbReference type="PRINTS" id="PR00038">
    <property type="entry name" value="HTHLUXR"/>
</dbReference>
<dbReference type="SMART" id="SM00421">
    <property type="entry name" value="HTH_LUXR"/>
    <property type="match status" value="1"/>
</dbReference>
<dbReference type="SUPFAM" id="SSF52540">
    <property type="entry name" value="P-loop containing nucleoside triphosphate hydrolases"/>
    <property type="match status" value="1"/>
</dbReference>
<dbReference type="PANTHER" id="PTHR47691:SF3">
    <property type="entry name" value="HTH-TYPE TRANSCRIPTIONAL REGULATOR RV0890C-RELATED"/>
    <property type="match status" value="1"/>
</dbReference>
<evidence type="ECO:0000313" key="3">
    <source>
        <dbReference type="Proteomes" id="UP000611554"/>
    </source>
</evidence>
<dbReference type="Gene3D" id="1.10.10.10">
    <property type="entry name" value="Winged helix-like DNA-binding domain superfamily/Winged helix DNA-binding domain"/>
    <property type="match status" value="1"/>
</dbReference>
<dbReference type="InterPro" id="IPR000792">
    <property type="entry name" value="Tscrpt_reg_LuxR_C"/>
</dbReference>
<dbReference type="CDD" id="cd06170">
    <property type="entry name" value="LuxR_C_like"/>
    <property type="match status" value="1"/>
</dbReference>
<dbReference type="Pfam" id="PF25872">
    <property type="entry name" value="HTH_77"/>
    <property type="match status" value="1"/>
</dbReference>
<dbReference type="InterPro" id="IPR036388">
    <property type="entry name" value="WH-like_DNA-bd_sf"/>
</dbReference>
<evidence type="ECO:0000259" key="1">
    <source>
        <dbReference type="PROSITE" id="PS50043"/>
    </source>
</evidence>
<name>A0ABQ2R5C9_9ACTN</name>
<dbReference type="PANTHER" id="PTHR47691">
    <property type="entry name" value="REGULATOR-RELATED"/>
    <property type="match status" value="1"/>
</dbReference>
<dbReference type="InterPro" id="IPR058852">
    <property type="entry name" value="HTH_77"/>
</dbReference>
<feature type="domain" description="HTH luxR-type" evidence="1">
    <location>
        <begin position="1"/>
        <end position="59"/>
    </location>
</feature>
<accession>A0ABQ2R5C9</accession>
<dbReference type="EMBL" id="BMQJ01000011">
    <property type="protein sequence ID" value="GGQ08859.1"/>
    <property type="molecule type" value="Genomic_DNA"/>
</dbReference>
<reference evidence="3" key="1">
    <citation type="journal article" date="2019" name="Int. J. Syst. Evol. Microbiol.">
        <title>The Global Catalogue of Microorganisms (GCM) 10K type strain sequencing project: providing services to taxonomists for standard genome sequencing and annotation.</title>
        <authorList>
            <consortium name="The Broad Institute Genomics Platform"/>
            <consortium name="The Broad Institute Genome Sequencing Center for Infectious Disease"/>
            <person name="Wu L."/>
            <person name="Ma J."/>
        </authorList>
    </citation>
    <scope>NUCLEOTIDE SEQUENCE [LARGE SCALE GENOMIC DNA]</scope>
    <source>
        <strain evidence="3">JCM 3115</strain>
    </source>
</reference>
<gene>
    <name evidence="2" type="ORF">GCM10010140_43720</name>
</gene>
<keyword evidence="3" id="KW-1185">Reference proteome</keyword>
<comment type="caution">
    <text evidence="2">The sequence shown here is derived from an EMBL/GenBank/DDBJ whole genome shotgun (WGS) entry which is preliminary data.</text>
</comment>
<evidence type="ECO:0000313" key="2">
    <source>
        <dbReference type="EMBL" id="GGQ08859.1"/>
    </source>
</evidence>
<organism evidence="2 3">
    <name type="scientific">Streptosporangium pseudovulgare</name>
    <dbReference type="NCBI Taxonomy" id="35765"/>
    <lineage>
        <taxon>Bacteria</taxon>
        <taxon>Bacillati</taxon>
        <taxon>Actinomycetota</taxon>
        <taxon>Actinomycetes</taxon>
        <taxon>Streptosporangiales</taxon>
        <taxon>Streptosporangiaceae</taxon>
        <taxon>Streptosporangium</taxon>
    </lineage>
</organism>
<dbReference type="PROSITE" id="PS50043">
    <property type="entry name" value="HTH_LUXR_2"/>
    <property type="match status" value="1"/>
</dbReference>
<protein>
    <recommendedName>
        <fullName evidence="1">HTH luxR-type domain-containing protein</fullName>
    </recommendedName>
</protein>
<dbReference type="Proteomes" id="UP000611554">
    <property type="component" value="Unassembled WGS sequence"/>
</dbReference>
<dbReference type="PRINTS" id="PR00364">
    <property type="entry name" value="DISEASERSIST"/>
</dbReference>
<dbReference type="Gene3D" id="3.40.50.300">
    <property type="entry name" value="P-loop containing nucleotide triphosphate hydrolases"/>
    <property type="match status" value="1"/>
</dbReference>
<sequence length="920" mass="94837">MSAREAEVLEALGARLSNAEIASRLHISVRTVESHVSSLLRKYGVADRRALAALAGGAAPPEAAPQGRAAAPPGRMAGLPAALTSFVGRERERAAVLAAFGESRLVTLLGPGGVGKTRLAAVVAGDAAPSFPAGGAFVDLVPVGGGFVAQAVAAALGVTERPRQPLEDAVAERLGRGRSLLVLDNCEHLLDAVAGFVERTLSVCPGARVLVTSRERLGVPGERIVPVAPLPVASDAERLFLDRAAAADPGFTADPAVVAELCARLDGMPLAIELAAARSASLGADGLLATLDDVLRLLAGGRGAVERHRSLRAVIGWSHDLLGEEERTLFRRLAVFTGGFDLDAAVAVTRGGGRGPVADVLGRLVDKSLVVRRGGESRWRLLETVRAFAADRLAAAGETDETRRRHLEWAAAAAAALEGRPAGATALPGRRADGWRDDFDAVADDLRAALAGSPPGPGAVPHRLARALGRLCYARRFLTESLDHYREAAGRAPHPGEAARDLRSAADGAHAVAPAGHHAFELLLASADRARAAGDGDAVAGALAAAVVTANRFSAGFPAEVPHERLSALLEEAAAAGDRGDPVVAALLAAAAAWNAGREKMAPDPVLAAAAAEAARAAGDPVLVSAALDAVSTAAATAGRLREAYRVTRERLSLLAAMSRDDPRSAPEITDTYNMAATYAVATGDLRTALETARSALEDDLLGGHSYLSESSLVLPLALTGEFDEALRRADGMWDGWERAGGPVAGWMSPAVAAVALVHGLRGDDHRYRFWRARATQVSGGPRNHATFAAFADARVAVHTGRFGGAADLVGLVFTDFPQGRYQTYARAAGAELAVAAGLPDAAERLASASAVAGENDWAAACLARAEGRRSGDVAALAASVAGWERVGARFERACTLLLLPDRAAEGRAELAALGCPAPA</sequence>
<proteinExistence type="predicted"/>